<evidence type="ECO:0000313" key="4">
    <source>
        <dbReference type="EMBL" id="CAB4839957.1"/>
    </source>
</evidence>
<dbReference type="EMBL" id="CAFAZZ010000009">
    <property type="protein sequence ID" value="CAB4839957.1"/>
    <property type="molecule type" value="Genomic_DNA"/>
</dbReference>
<dbReference type="Gene3D" id="3.40.50.1110">
    <property type="entry name" value="SGNH hydrolase"/>
    <property type="match status" value="1"/>
</dbReference>
<accession>A0A6J6BLL8</accession>
<protein>
    <submittedName>
        <fullName evidence="3">Unannotated protein</fullName>
    </submittedName>
</protein>
<proteinExistence type="predicted"/>
<dbReference type="InterPro" id="IPR053140">
    <property type="entry name" value="GDSL_Rv0518-like"/>
</dbReference>
<reference evidence="3" key="1">
    <citation type="submission" date="2020-05" db="EMBL/GenBank/DDBJ databases">
        <authorList>
            <person name="Chiriac C."/>
            <person name="Salcher M."/>
            <person name="Ghai R."/>
            <person name="Kavagutti S V."/>
        </authorList>
    </citation>
    <scope>NUCLEOTIDE SEQUENCE</scope>
</reference>
<dbReference type="EMBL" id="CAEZSQ010000024">
    <property type="protein sequence ID" value="CAB4539604.1"/>
    <property type="molecule type" value="Genomic_DNA"/>
</dbReference>
<evidence type="ECO:0000313" key="2">
    <source>
        <dbReference type="EMBL" id="CAB4367085.1"/>
    </source>
</evidence>
<dbReference type="InterPro" id="IPR036514">
    <property type="entry name" value="SGNH_hydro_sf"/>
</dbReference>
<dbReference type="InterPro" id="IPR013830">
    <property type="entry name" value="SGNH_hydro"/>
</dbReference>
<dbReference type="CDD" id="cd01832">
    <property type="entry name" value="SGNH_hydrolase_like_1"/>
    <property type="match status" value="1"/>
</dbReference>
<dbReference type="PANTHER" id="PTHR43784">
    <property type="entry name" value="GDSL-LIKE LIPASE/ACYLHYDROLASE, PUTATIVE (AFU_ORTHOLOGUE AFUA_2G00820)-RELATED"/>
    <property type="match status" value="1"/>
</dbReference>
<evidence type="ECO:0000259" key="1">
    <source>
        <dbReference type="Pfam" id="PF13472"/>
    </source>
</evidence>
<sequence>MQEPLTFAVIGDSAASGVGDSDACGNHFGWSYHLAQAFTEPLVYINASRPGAQSKEVLHEQLPKVLIHEPELVAVIVGGNDLLRNGFSPEVFEENLNQTLARIEEMGATSMLLELHDPTEIVPMPRLVARICRRRVSAVNRATHKLARRYGSILLETRSLDSIYAREKWHVDRMHPSRQGHQFIADNFADLLRYRGFDVGHIPITTSNNRSKRDSIIWMLKNGTPWFLKRSVDLLPAIAFLSITELIYIARHGLNSEDATLHYPDFTQPRVLIHNHIQNERVS</sequence>
<evidence type="ECO:0000313" key="3">
    <source>
        <dbReference type="EMBL" id="CAB4539604.1"/>
    </source>
</evidence>
<dbReference type="PANTHER" id="PTHR43784:SF2">
    <property type="entry name" value="GDSL-LIKE LIPASE_ACYLHYDROLASE, PUTATIVE (AFU_ORTHOLOGUE AFUA_2G00820)-RELATED"/>
    <property type="match status" value="1"/>
</dbReference>
<dbReference type="AlphaFoldDB" id="A0A6J6BLL8"/>
<name>A0A6J6BLL8_9ZZZZ</name>
<dbReference type="EMBL" id="CAESPC010000104">
    <property type="protein sequence ID" value="CAB4367085.1"/>
    <property type="molecule type" value="Genomic_DNA"/>
</dbReference>
<dbReference type="SUPFAM" id="SSF52266">
    <property type="entry name" value="SGNH hydrolase"/>
    <property type="match status" value="1"/>
</dbReference>
<dbReference type="Pfam" id="PF13472">
    <property type="entry name" value="Lipase_GDSL_2"/>
    <property type="match status" value="1"/>
</dbReference>
<gene>
    <name evidence="3" type="ORF">UFOPK1458_00205</name>
    <name evidence="4" type="ORF">UFOPK3243_00177</name>
    <name evidence="2" type="ORF">UFOPK4180_00684</name>
</gene>
<organism evidence="3">
    <name type="scientific">freshwater metagenome</name>
    <dbReference type="NCBI Taxonomy" id="449393"/>
    <lineage>
        <taxon>unclassified sequences</taxon>
        <taxon>metagenomes</taxon>
        <taxon>ecological metagenomes</taxon>
    </lineage>
</organism>
<feature type="domain" description="SGNH hydrolase-type esterase" evidence="1">
    <location>
        <begin position="9"/>
        <end position="182"/>
    </location>
</feature>